<protein>
    <submittedName>
        <fullName evidence="4">Cell division protein FtsL</fullName>
    </submittedName>
</protein>
<reference evidence="4 5" key="1">
    <citation type="journal article" date="2018" name="Nat. Biotechnol.">
        <title>A standardized bacterial taxonomy based on genome phylogeny substantially revises the tree of life.</title>
        <authorList>
            <person name="Parks D.H."/>
            <person name="Chuvochina M."/>
            <person name="Waite D.W."/>
            <person name="Rinke C."/>
            <person name="Skarshewski A."/>
            <person name="Chaumeil P.A."/>
            <person name="Hugenholtz P."/>
        </authorList>
    </citation>
    <scope>NUCLEOTIDE SEQUENCE [LARGE SCALE GENOMIC DNA]</scope>
    <source>
        <strain evidence="4">UBA11728</strain>
    </source>
</reference>
<comment type="caution">
    <text evidence="4">The sequence shown here is derived from an EMBL/GenBank/DDBJ whole genome shotgun (WGS) entry which is preliminary data.</text>
</comment>
<keyword evidence="3" id="KW-0812">Transmembrane</keyword>
<evidence type="ECO:0000256" key="1">
    <source>
        <dbReference type="SAM" id="Coils"/>
    </source>
</evidence>
<proteinExistence type="predicted"/>
<dbReference type="Pfam" id="PF04977">
    <property type="entry name" value="DivIC"/>
    <property type="match status" value="1"/>
</dbReference>
<dbReference type="Proteomes" id="UP000262969">
    <property type="component" value="Unassembled WGS sequence"/>
</dbReference>
<keyword evidence="4" id="KW-0131">Cell cycle</keyword>
<evidence type="ECO:0000313" key="5">
    <source>
        <dbReference type="Proteomes" id="UP000262969"/>
    </source>
</evidence>
<dbReference type="InterPro" id="IPR007060">
    <property type="entry name" value="FtsL/DivIC"/>
</dbReference>
<evidence type="ECO:0000313" key="4">
    <source>
        <dbReference type="EMBL" id="HCL01248.1"/>
    </source>
</evidence>
<sequence length="182" mass="21010">MDAKKRQYYNHTSYVSGSTARKLSVAPERDHNRYEEPLRREPRVPQRTPNNQPQRRPGRKPRVTRGIDFISMTFLTLAIVATLYSCFSYLEAQSKDIQLEKQIVALTNELTKLKDKNDAVEASIRPEVDLNEVYRIAVSELGMVHPNHNEIIPYKDSETGYVRQHKNIPDAETGSFLDRILP</sequence>
<keyword evidence="3" id="KW-0472">Membrane</keyword>
<feature type="coiled-coil region" evidence="1">
    <location>
        <begin position="96"/>
        <end position="123"/>
    </location>
</feature>
<evidence type="ECO:0000256" key="3">
    <source>
        <dbReference type="SAM" id="Phobius"/>
    </source>
</evidence>
<feature type="transmembrane region" description="Helical" evidence="3">
    <location>
        <begin position="69"/>
        <end position="90"/>
    </location>
</feature>
<feature type="compositionally biased region" description="Polar residues" evidence="2">
    <location>
        <begin position="9"/>
        <end position="21"/>
    </location>
</feature>
<evidence type="ECO:0000256" key="2">
    <source>
        <dbReference type="SAM" id="MobiDB-lite"/>
    </source>
</evidence>
<gene>
    <name evidence="4" type="ORF">DHW61_02350</name>
</gene>
<dbReference type="EMBL" id="DPVV01000087">
    <property type="protein sequence ID" value="HCL01248.1"/>
    <property type="molecule type" value="Genomic_DNA"/>
</dbReference>
<dbReference type="GO" id="GO:0051301">
    <property type="term" value="P:cell division"/>
    <property type="evidence" value="ECO:0007669"/>
    <property type="project" value="UniProtKB-KW"/>
</dbReference>
<feature type="compositionally biased region" description="Basic and acidic residues" evidence="2">
    <location>
        <begin position="27"/>
        <end position="44"/>
    </location>
</feature>
<dbReference type="AlphaFoldDB" id="A0A3D2X4J6"/>
<keyword evidence="1" id="KW-0175">Coiled coil</keyword>
<keyword evidence="4" id="KW-0132">Cell division</keyword>
<feature type="region of interest" description="Disordered" evidence="2">
    <location>
        <begin position="1"/>
        <end position="63"/>
    </location>
</feature>
<accession>A0A3D2X4J6</accession>
<keyword evidence="3" id="KW-1133">Transmembrane helix</keyword>
<organism evidence="4 5">
    <name type="scientific">Lachnoclostridium phytofermentans</name>
    <dbReference type="NCBI Taxonomy" id="66219"/>
    <lineage>
        <taxon>Bacteria</taxon>
        <taxon>Bacillati</taxon>
        <taxon>Bacillota</taxon>
        <taxon>Clostridia</taxon>
        <taxon>Lachnospirales</taxon>
        <taxon>Lachnospiraceae</taxon>
    </lineage>
</organism>
<name>A0A3D2X4J6_9FIRM</name>